<organism evidence="2 3">
    <name type="scientific">Rangifer tarandus platyrhynchus</name>
    <name type="common">Svalbard reindeer</name>
    <dbReference type="NCBI Taxonomy" id="3082113"/>
    <lineage>
        <taxon>Eukaryota</taxon>
        <taxon>Metazoa</taxon>
        <taxon>Chordata</taxon>
        <taxon>Craniata</taxon>
        <taxon>Vertebrata</taxon>
        <taxon>Euteleostomi</taxon>
        <taxon>Mammalia</taxon>
        <taxon>Eutheria</taxon>
        <taxon>Laurasiatheria</taxon>
        <taxon>Artiodactyla</taxon>
        <taxon>Ruminantia</taxon>
        <taxon>Pecora</taxon>
        <taxon>Cervidae</taxon>
        <taxon>Odocoileinae</taxon>
        <taxon>Rangifer</taxon>
    </lineage>
</organism>
<protein>
    <submittedName>
        <fullName evidence="2">Uncharacterized protein</fullName>
    </submittedName>
</protein>
<feature type="compositionally biased region" description="Low complexity" evidence="1">
    <location>
        <begin position="1"/>
        <end position="19"/>
    </location>
</feature>
<proteinExistence type="predicted"/>
<accession>A0ABN8XT33</accession>
<name>A0ABN8XT33_RANTA</name>
<evidence type="ECO:0000256" key="1">
    <source>
        <dbReference type="SAM" id="MobiDB-lite"/>
    </source>
</evidence>
<dbReference type="EMBL" id="OX459937">
    <property type="protein sequence ID" value="CAI9152558.1"/>
    <property type="molecule type" value="Genomic_DNA"/>
</dbReference>
<sequence>MLTAVSPSSSSFSPVVRGVPPKHRRHREAFGVLDDGLHPSPGSSQCRWMGPVWSEGPDVPALQLSHVHHQGARAAVNNLSQPGSCPQ</sequence>
<evidence type="ECO:0000313" key="2">
    <source>
        <dbReference type="EMBL" id="CAI9152558.1"/>
    </source>
</evidence>
<reference evidence="2" key="1">
    <citation type="submission" date="2023-04" db="EMBL/GenBank/DDBJ databases">
        <authorList>
            <consortium name="ELIXIR-Norway"/>
        </authorList>
    </citation>
    <scope>NUCLEOTIDE SEQUENCE [LARGE SCALE GENOMIC DNA]</scope>
</reference>
<dbReference type="Proteomes" id="UP001176941">
    <property type="component" value="Chromosome 1"/>
</dbReference>
<keyword evidence="3" id="KW-1185">Reference proteome</keyword>
<evidence type="ECO:0000313" key="3">
    <source>
        <dbReference type="Proteomes" id="UP001176941"/>
    </source>
</evidence>
<feature type="region of interest" description="Disordered" evidence="1">
    <location>
        <begin position="1"/>
        <end position="23"/>
    </location>
</feature>
<gene>
    <name evidence="2" type="ORF">MRATA1EN1_LOCUS1520</name>
</gene>